<keyword evidence="2" id="KW-0472">Membrane</keyword>
<feature type="transmembrane region" description="Helical" evidence="2">
    <location>
        <begin position="31"/>
        <end position="56"/>
    </location>
</feature>
<evidence type="ECO:0000313" key="4">
    <source>
        <dbReference type="Proteomes" id="UP000757435"/>
    </source>
</evidence>
<organism evidence="3 4">
    <name type="scientific">Drouetiella hepatica Uher 2000/2452</name>
    <dbReference type="NCBI Taxonomy" id="904376"/>
    <lineage>
        <taxon>Bacteria</taxon>
        <taxon>Bacillati</taxon>
        <taxon>Cyanobacteriota</taxon>
        <taxon>Cyanophyceae</taxon>
        <taxon>Oculatellales</taxon>
        <taxon>Oculatellaceae</taxon>
        <taxon>Drouetiella</taxon>
    </lineage>
</organism>
<protein>
    <submittedName>
        <fullName evidence="3">Type II secretion system GspH family protein</fullName>
    </submittedName>
</protein>
<dbReference type="NCBIfam" id="TIGR02532">
    <property type="entry name" value="IV_pilin_GFxxxE"/>
    <property type="match status" value="1"/>
</dbReference>
<dbReference type="AlphaFoldDB" id="A0A951QFA8"/>
<feature type="coiled-coil region" evidence="1">
    <location>
        <begin position="57"/>
        <end position="84"/>
    </location>
</feature>
<dbReference type="InterPro" id="IPR012902">
    <property type="entry name" value="N_methyl_site"/>
</dbReference>
<dbReference type="Proteomes" id="UP000757435">
    <property type="component" value="Unassembled WGS sequence"/>
</dbReference>
<evidence type="ECO:0000256" key="1">
    <source>
        <dbReference type="SAM" id="Coils"/>
    </source>
</evidence>
<name>A0A951QFA8_9CYAN</name>
<reference evidence="3" key="2">
    <citation type="journal article" date="2022" name="Microbiol. Resour. Announc.">
        <title>Metagenome Sequencing to Explore Phylogenomics of Terrestrial Cyanobacteria.</title>
        <authorList>
            <person name="Ward R.D."/>
            <person name="Stajich J.E."/>
            <person name="Johansen J.R."/>
            <person name="Huntemann M."/>
            <person name="Clum A."/>
            <person name="Foster B."/>
            <person name="Foster B."/>
            <person name="Roux S."/>
            <person name="Palaniappan K."/>
            <person name="Varghese N."/>
            <person name="Mukherjee S."/>
            <person name="Reddy T.B.K."/>
            <person name="Daum C."/>
            <person name="Copeland A."/>
            <person name="Chen I.A."/>
            <person name="Ivanova N.N."/>
            <person name="Kyrpides N.C."/>
            <person name="Shapiro N."/>
            <person name="Eloe-Fadrosh E.A."/>
            <person name="Pietrasiak N."/>
        </authorList>
    </citation>
    <scope>NUCLEOTIDE SEQUENCE</scope>
    <source>
        <strain evidence="3">UHER 2000/2452</strain>
    </source>
</reference>
<keyword evidence="2" id="KW-1133">Transmembrane helix</keyword>
<proteinExistence type="predicted"/>
<comment type="caution">
    <text evidence="3">The sequence shown here is derived from an EMBL/GenBank/DDBJ whole genome shotgun (WGS) entry which is preliminary data.</text>
</comment>
<evidence type="ECO:0000256" key="2">
    <source>
        <dbReference type="SAM" id="Phobius"/>
    </source>
</evidence>
<gene>
    <name evidence="3" type="ORF">KME15_22735</name>
</gene>
<dbReference type="EMBL" id="JAHHHD010000038">
    <property type="protein sequence ID" value="MBW4661499.1"/>
    <property type="molecule type" value="Genomic_DNA"/>
</dbReference>
<keyword evidence="1" id="KW-0175">Coiled coil</keyword>
<sequence length="263" mass="28528">MSVSPFHAQQRLPVLKGLLARQNTASKEQGLTLIECLVAVFVIGLTVTLITPPLFIAAATRAQNRRAEQALQIAQGEVDRIRTMVARGNHTNADLPKEIPNGIALKDYGTPNGFVGSLIKTPSSACTGRYDDRAIDPTKALKVDVDGDCVADFFMQVFRTRGNTTQDQRTSTPTVTQQRPSDFQLGVRVYSIVADGTAPGNAWGNLESPPQQASLQMTNGQGNQRRRPLAIIYTPFSWSDQNSTLCSYFQNANGALPQGCPPP</sequence>
<accession>A0A951QFA8</accession>
<evidence type="ECO:0000313" key="3">
    <source>
        <dbReference type="EMBL" id="MBW4661499.1"/>
    </source>
</evidence>
<reference evidence="3" key="1">
    <citation type="submission" date="2021-05" db="EMBL/GenBank/DDBJ databases">
        <authorList>
            <person name="Pietrasiak N."/>
            <person name="Ward R."/>
            <person name="Stajich J.E."/>
            <person name="Kurbessoian T."/>
        </authorList>
    </citation>
    <scope>NUCLEOTIDE SEQUENCE</scope>
    <source>
        <strain evidence="3">UHER 2000/2452</strain>
    </source>
</reference>
<keyword evidence="2" id="KW-0812">Transmembrane</keyword>